<dbReference type="Gene3D" id="3.40.630.30">
    <property type="match status" value="1"/>
</dbReference>
<dbReference type="PROSITE" id="PS51186">
    <property type="entry name" value="GNAT"/>
    <property type="match status" value="1"/>
</dbReference>
<evidence type="ECO:0000256" key="2">
    <source>
        <dbReference type="ARBA" id="ARBA00022516"/>
    </source>
</evidence>
<dbReference type="EC" id="2.3.2.30" evidence="7"/>
<accession>A0A368L7J0</accession>
<evidence type="ECO:0000256" key="6">
    <source>
        <dbReference type="ARBA" id="ARBA00038095"/>
    </source>
</evidence>
<dbReference type="InterPro" id="IPR016181">
    <property type="entry name" value="Acyl_CoA_acyltransferase"/>
</dbReference>
<keyword evidence="2" id="KW-0444">Lipid biosynthesis</keyword>
<dbReference type="EMBL" id="QPGB01000001">
    <property type="protein sequence ID" value="RCS59586.1"/>
    <property type="molecule type" value="Genomic_DNA"/>
</dbReference>
<dbReference type="AlphaFoldDB" id="A0A368L7J0"/>
<evidence type="ECO:0000256" key="4">
    <source>
        <dbReference type="ARBA" id="ARBA00023098"/>
    </source>
</evidence>
<evidence type="ECO:0000256" key="3">
    <source>
        <dbReference type="ARBA" id="ARBA00022679"/>
    </source>
</evidence>
<gene>
    <name evidence="12" type="ORF">DU000_02385</name>
</gene>
<evidence type="ECO:0000313" key="12">
    <source>
        <dbReference type="EMBL" id="RCS59586.1"/>
    </source>
</evidence>
<dbReference type="Pfam" id="PF13444">
    <property type="entry name" value="Acetyltransf_5"/>
    <property type="match status" value="1"/>
</dbReference>
<comment type="similarity">
    <text evidence="6">Belongs to the acetyltransferase family. OlsB subfamily.</text>
</comment>
<dbReference type="GO" id="GO:0043810">
    <property type="term" value="F:ornithine-acyl [acyl carrier protein] N-acyltransferase activity"/>
    <property type="evidence" value="ECO:0007669"/>
    <property type="project" value="UniProtKB-EC"/>
</dbReference>
<dbReference type="InterPro" id="IPR000182">
    <property type="entry name" value="GNAT_dom"/>
</dbReference>
<evidence type="ECO:0000256" key="9">
    <source>
        <dbReference type="ARBA" id="ARBA00045724"/>
    </source>
</evidence>
<evidence type="ECO:0000256" key="5">
    <source>
        <dbReference type="ARBA" id="ARBA00023315"/>
    </source>
</evidence>
<comment type="catalytic activity">
    <reaction evidence="10">
        <text>a (3R)-hydroxyacyl-[ACP] + L-ornithine = a lyso-ornithine lipid + holo-[ACP] + H(+)</text>
        <dbReference type="Rhea" id="RHEA:20633"/>
        <dbReference type="Rhea" id="RHEA-COMP:9685"/>
        <dbReference type="Rhea" id="RHEA-COMP:9945"/>
        <dbReference type="ChEBI" id="CHEBI:15378"/>
        <dbReference type="ChEBI" id="CHEBI:46911"/>
        <dbReference type="ChEBI" id="CHEBI:64479"/>
        <dbReference type="ChEBI" id="CHEBI:78827"/>
        <dbReference type="ChEBI" id="CHEBI:138482"/>
        <dbReference type="EC" id="2.3.2.30"/>
    </reaction>
    <physiologicalReaction direction="left-to-right" evidence="10">
        <dbReference type="Rhea" id="RHEA:20634"/>
    </physiologicalReaction>
</comment>
<dbReference type="PANTHER" id="PTHR37323">
    <property type="entry name" value="GCN5-RELATED N-ACETYLTRANSFERASE"/>
    <property type="match status" value="1"/>
</dbReference>
<dbReference type="InterPro" id="IPR052351">
    <property type="entry name" value="Ornithine_N-alpha-AT"/>
</dbReference>
<sequence length="275" mass="31057">MSALVNSASTLIENLQETVKSGLPIAQGNPIGAAEFDASRFAVGFTNNLDEIREAQRLRYQVFTEDMGAQLKTRLPGIDEDIFDAWCDHLIVRDRETDEVVGTYRVLTPERAKQLGCYYAESEFFINRLDRLRPNMVELGRSCVHADYRQGGVIMLLWSALAQYMQHRGYHYLIGCVSVSMRDGGHQAASLYRQLANKYMAAAEYHVFPKHPVPLAKLDCGIEIDPPPLVKGYLRIGAQICGDPAWDPDFNTADFLMLFNMAQMNRRYAKHFGLA</sequence>
<keyword evidence="3 12" id="KW-0808">Transferase</keyword>
<organism evidence="12 13">
    <name type="scientific">Parvibium lacunae</name>
    <dbReference type="NCBI Taxonomy" id="1888893"/>
    <lineage>
        <taxon>Bacteria</taxon>
        <taxon>Pseudomonadati</taxon>
        <taxon>Pseudomonadota</taxon>
        <taxon>Betaproteobacteria</taxon>
        <taxon>Burkholderiales</taxon>
        <taxon>Alcaligenaceae</taxon>
        <taxon>Parvibium</taxon>
    </lineage>
</organism>
<comment type="function">
    <text evidence="9">Catalyzes the first step in the biosynthesis of ornithine lipids, which are phosphorus-free membrane lipids. Catalyzes the 3-hydroxyacyl-acyl carrier protein-dependent acylation of ornithine to form lyso-ornithine lipid (LOL).</text>
</comment>
<dbReference type="OrthoDB" id="9787072at2"/>
<dbReference type="SUPFAM" id="SSF55729">
    <property type="entry name" value="Acyl-CoA N-acyltransferases (Nat)"/>
    <property type="match status" value="1"/>
</dbReference>
<reference evidence="12 13" key="1">
    <citation type="journal article" date="2018" name="Int. J. Syst. Evol. Microbiol.">
        <title>Parvibium lacunae gen. nov., sp. nov., a new member of the family Alcaligenaceae isolated from a freshwater pond.</title>
        <authorList>
            <person name="Chen W.M."/>
            <person name="Xie P.B."/>
            <person name="Hsu M.Y."/>
            <person name="Sheu S.Y."/>
        </authorList>
    </citation>
    <scope>NUCLEOTIDE SEQUENCE [LARGE SCALE GENOMIC DNA]</scope>
    <source>
        <strain evidence="12 13">KMB9</strain>
    </source>
</reference>
<evidence type="ECO:0000256" key="10">
    <source>
        <dbReference type="ARBA" id="ARBA00047785"/>
    </source>
</evidence>
<evidence type="ECO:0000256" key="8">
    <source>
        <dbReference type="ARBA" id="ARBA00039866"/>
    </source>
</evidence>
<dbReference type="PANTHER" id="PTHR37323:SF1">
    <property type="entry name" value="L-ORNITHINE N(ALPHA)-ACYLTRANSFERASE"/>
    <property type="match status" value="1"/>
</dbReference>
<comment type="caution">
    <text evidence="12">The sequence shown here is derived from an EMBL/GenBank/DDBJ whole genome shotgun (WGS) entry which is preliminary data.</text>
</comment>
<keyword evidence="5" id="KW-0012">Acyltransferase</keyword>
<evidence type="ECO:0000256" key="7">
    <source>
        <dbReference type="ARBA" id="ARBA00039058"/>
    </source>
</evidence>
<feature type="domain" description="N-acetyltransferase" evidence="11">
    <location>
        <begin position="50"/>
        <end position="262"/>
    </location>
</feature>
<dbReference type="GO" id="GO:0006629">
    <property type="term" value="P:lipid metabolic process"/>
    <property type="evidence" value="ECO:0007669"/>
    <property type="project" value="UniProtKB-KW"/>
</dbReference>
<protein>
    <recommendedName>
        <fullName evidence="8">L-ornithine N(alpha)-acyltransferase</fullName>
        <ecNumber evidence="7">2.3.2.30</ecNumber>
    </recommendedName>
</protein>
<dbReference type="Proteomes" id="UP000252357">
    <property type="component" value="Unassembled WGS sequence"/>
</dbReference>
<keyword evidence="13" id="KW-1185">Reference proteome</keyword>
<keyword evidence="4" id="KW-0443">Lipid metabolism</keyword>
<proteinExistence type="inferred from homology"/>
<name>A0A368L7J0_9BURK</name>
<evidence type="ECO:0000259" key="11">
    <source>
        <dbReference type="PROSITE" id="PS51186"/>
    </source>
</evidence>
<evidence type="ECO:0000256" key="1">
    <source>
        <dbReference type="ARBA" id="ARBA00005189"/>
    </source>
</evidence>
<comment type="pathway">
    <text evidence="1">Lipid metabolism.</text>
</comment>
<evidence type="ECO:0000313" key="13">
    <source>
        <dbReference type="Proteomes" id="UP000252357"/>
    </source>
</evidence>
<dbReference type="RefSeq" id="WP_114401736.1">
    <property type="nucleotide sequence ID" value="NZ_QPGB01000001.1"/>
</dbReference>